<dbReference type="GO" id="GO:0003723">
    <property type="term" value="F:RNA binding"/>
    <property type="evidence" value="ECO:0007669"/>
    <property type="project" value="UniProtKB-UniRule"/>
</dbReference>
<evidence type="ECO:0000313" key="9">
    <source>
        <dbReference type="WBParaSite" id="SSLN_0001263401-mRNA-1"/>
    </source>
</evidence>
<keyword evidence="2" id="KW-0863">Zinc-finger</keyword>
<evidence type="ECO:0000259" key="6">
    <source>
        <dbReference type="PROSITE" id="PS50102"/>
    </source>
</evidence>
<feature type="compositionally biased region" description="Polar residues" evidence="5">
    <location>
        <begin position="85"/>
        <end position="94"/>
    </location>
</feature>
<reference evidence="7 8" key="2">
    <citation type="submission" date="2018-11" db="EMBL/GenBank/DDBJ databases">
        <authorList>
            <consortium name="Pathogen Informatics"/>
        </authorList>
    </citation>
    <scope>NUCLEOTIDE SEQUENCE [LARGE SCALE GENOMIC DNA]</scope>
    <source>
        <strain evidence="7 8">NST_G2</strain>
    </source>
</reference>
<dbReference type="AlphaFoldDB" id="A0A183T6S9"/>
<organism evidence="9">
    <name type="scientific">Schistocephalus solidus</name>
    <name type="common">Tapeworm</name>
    <dbReference type="NCBI Taxonomy" id="70667"/>
    <lineage>
        <taxon>Eukaryota</taxon>
        <taxon>Metazoa</taxon>
        <taxon>Spiralia</taxon>
        <taxon>Lophotrochozoa</taxon>
        <taxon>Platyhelminthes</taxon>
        <taxon>Cestoda</taxon>
        <taxon>Eucestoda</taxon>
        <taxon>Diphyllobothriidea</taxon>
        <taxon>Diphyllobothriidae</taxon>
        <taxon>Schistocephalus</taxon>
    </lineage>
</organism>
<dbReference type="EMBL" id="UYSU01037080">
    <property type="protein sequence ID" value="VDL98562.1"/>
    <property type="molecule type" value="Genomic_DNA"/>
</dbReference>
<dbReference type="Gene3D" id="3.30.70.330">
    <property type="match status" value="1"/>
</dbReference>
<dbReference type="SUPFAM" id="SSF54928">
    <property type="entry name" value="RNA-binding domain, RBD"/>
    <property type="match status" value="1"/>
</dbReference>
<dbReference type="Pfam" id="PF06220">
    <property type="entry name" value="zf-U1"/>
    <property type="match status" value="1"/>
</dbReference>
<feature type="region of interest" description="Disordered" evidence="5">
    <location>
        <begin position="43"/>
        <end position="166"/>
    </location>
</feature>
<accession>A0A183T6S9</accession>
<dbReference type="PROSITE" id="PS50102">
    <property type="entry name" value="RRM"/>
    <property type="match status" value="1"/>
</dbReference>
<evidence type="ECO:0000256" key="1">
    <source>
        <dbReference type="ARBA" id="ARBA00022723"/>
    </source>
</evidence>
<protein>
    <submittedName>
        <fullName evidence="9">RRM domain-containing protein</fullName>
    </submittedName>
</protein>
<evidence type="ECO:0000256" key="5">
    <source>
        <dbReference type="SAM" id="MobiDB-lite"/>
    </source>
</evidence>
<reference evidence="9" key="1">
    <citation type="submission" date="2016-06" db="UniProtKB">
        <authorList>
            <consortium name="WormBaseParasite"/>
        </authorList>
    </citation>
    <scope>IDENTIFICATION</scope>
</reference>
<keyword evidence="8" id="KW-1185">Reference proteome</keyword>
<evidence type="ECO:0000256" key="4">
    <source>
        <dbReference type="PROSITE-ProRule" id="PRU00176"/>
    </source>
</evidence>
<dbReference type="InterPro" id="IPR012677">
    <property type="entry name" value="Nucleotide-bd_a/b_plait_sf"/>
</dbReference>
<gene>
    <name evidence="7" type="ORF">SSLN_LOCUS12177</name>
</gene>
<evidence type="ECO:0000256" key="3">
    <source>
        <dbReference type="ARBA" id="ARBA00022833"/>
    </source>
</evidence>
<dbReference type="PANTHER" id="PTHR16465:SF0">
    <property type="entry name" value="ZINC FINGER MATRIN-TYPE PROTEIN 5"/>
    <property type="match status" value="1"/>
</dbReference>
<dbReference type="InterPro" id="IPR000504">
    <property type="entry name" value="RRM_dom"/>
</dbReference>
<feature type="compositionally biased region" description="Gly residues" evidence="5">
    <location>
        <begin position="97"/>
        <end position="114"/>
    </location>
</feature>
<name>A0A183T6S9_SCHSO</name>
<dbReference type="STRING" id="70667.A0A183T6S9"/>
<dbReference type="Gene3D" id="3.30.160.60">
    <property type="entry name" value="Classic Zinc Finger"/>
    <property type="match status" value="1"/>
</dbReference>
<keyword evidence="3" id="KW-0862">Zinc</keyword>
<evidence type="ECO:0000313" key="7">
    <source>
        <dbReference type="EMBL" id="VDL98562.1"/>
    </source>
</evidence>
<sequence>MVRNPETDEFRGFAYVELKDQDSYNTALAFDQAIVDGHTIRVNDADKRGGRGGPGGRGGRGGNFPRGEGGNRDFGGPGRDFDNQAFRSGRQSNFRSGPGGRNGGGGGGGPGGYGFDKPRGGGYRPKVQQPFQVPEPAPIVDYEDRPRLSLQPRRKPLQQSTEERELSERAKAIFGVGKPRSPMYERFPNRSCASLDRTNMGRRYYCDYCNVSFPDNLLNRRNHLKGVRHVQLRAEYLQRFQGLFEPFGHFTDISDPENVLLIEKSKPLCISFAKVGRLSFSCLRGSFQVYASLVRDAGIRT</sequence>
<dbReference type="GO" id="GO:0005689">
    <property type="term" value="C:U12-type spliceosomal complex"/>
    <property type="evidence" value="ECO:0007669"/>
    <property type="project" value="TreeGrafter"/>
</dbReference>
<dbReference type="InterPro" id="IPR035979">
    <property type="entry name" value="RBD_domain_sf"/>
</dbReference>
<keyword evidence="1" id="KW-0479">Metal-binding</keyword>
<dbReference type="SUPFAM" id="SSF57667">
    <property type="entry name" value="beta-beta-alpha zinc fingers"/>
    <property type="match status" value="1"/>
</dbReference>
<feature type="compositionally biased region" description="Gly residues" evidence="5">
    <location>
        <begin position="51"/>
        <end position="78"/>
    </location>
</feature>
<proteinExistence type="predicted"/>
<dbReference type="GO" id="GO:0008270">
    <property type="term" value="F:zinc ion binding"/>
    <property type="evidence" value="ECO:0007669"/>
    <property type="project" value="UniProtKB-KW"/>
</dbReference>
<dbReference type="InterPro" id="IPR036236">
    <property type="entry name" value="Znf_C2H2_sf"/>
</dbReference>
<keyword evidence="4" id="KW-0694">RNA-binding</keyword>
<feature type="domain" description="RRM" evidence="6">
    <location>
        <begin position="1"/>
        <end position="47"/>
    </location>
</feature>
<evidence type="ECO:0000313" key="8">
    <source>
        <dbReference type="Proteomes" id="UP000275846"/>
    </source>
</evidence>
<dbReference type="Proteomes" id="UP000275846">
    <property type="component" value="Unassembled WGS sequence"/>
</dbReference>
<dbReference type="InterPro" id="IPR013085">
    <property type="entry name" value="U1-CZ_Znf_C2H2"/>
</dbReference>
<dbReference type="PANTHER" id="PTHR16465">
    <property type="entry name" value="NUCLEASE-RELATED"/>
    <property type="match status" value="1"/>
</dbReference>
<dbReference type="OrthoDB" id="48651at2759"/>
<dbReference type="WBParaSite" id="SSLN_0001263401-mRNA-1">
    <property type="protein sequence ID" value="SSLN_0001263401-mRNA-1"/>
    <property type="gene ID" value="SSLN_0001263401"/>
</dbReference>
<evidence type="ECO:0000256" key="2">
    <source>
        <dbReference type="ARBA" id="ARBA00022771"/>
    </source>
</evidence>